<dbReference type="RefSeq" id="WP_175404880.1">
    <property type="nucleotide sequence ID" value="NZ_QKLW01000003.1"/>
</dbReference>
<accession>A0A318V108</accession>
<comment type="similarity">
    <text evidence="8 9">Belongs to the TRAP transporter small permease family.</text>
</comment>
<evidence type="ECO:0000313" key="12">
    <source>
        <dbReference type="Proteomes" id="UP000247551"/>
    </source>
</evidence>
<dbReference type="PANTHER" id="PTHR35011">
    <property type="entry name" value="2,3-DIKETO-L-GULONATE TRAP TRANSPORTER SMALL PERMEASE PROTEIN YIAM"/>
    <property type="match status" value="1"/>
</dbReference>
<evidence type="ECO:0000256" key="8">
    <source>
        <dbReference type="ARBA" id="ARBA00038436"/>
    </source>
</evidence>
<evidence type="ECO:0000256" key="1">
    <source>
        <dbReference type="ARBA" id="ARBA00004429"/>
    </source>
</evidence>
<protein>
    <recommendedName>
        <fullName evidence="9">TRAP transporter small permease protein</fullName>
    </recommendedName>
</protein>
<dbReference type="AlphaFoldDB" id="A0A318V108"/>
<feature type="transmembrane region" description="Helical" evidence="9">
    <location>
        <begin position="12"/>
        <end position="30"/>
    </location>
</feature>
<dbReference type="GO" id="GO:0022857">
    <property type="term" value="F:transmembrane transporter activity"/>
    <property type="evidence" value="ECO:0007669"/>
    <property type="project" value="UniProtKB-UniRule"/>
</dbReference>
<dbReference type="EMBL" id="QKLW01000003">
    <property type="protein sequence ID" value="PYF82442.1"/>
    <property type="molecule type" value="Genomic_DNA"/>
</dbReference>
<feature type="transmembrane region" description="Helical" evidence="9">
    <location>
        <begin position="50"/>
        <end position="66"/>
    </location>
</feature>
<evidence type="ECO:0000256" key="4">
    <source>
        <dbReference type="ARBA" id="ARBA00022519"/>
    </source>
</evidence>
<evidence type="ECO:0000313" key="11">
    <source>
        <dbReference type="EMBL" id="PYF82442.1"/>
    </source>
</evidence>
<evidence type="ECO:0000256" key="5">
    <source>
        <dbReference type="ARBA" id="ARBA00022692"/>
    </source>
</evidence>
<dbReference type="InterPro" id="IPR007387">
    <property type="entry name" value="TRAP_DctQ"/>
</dbReference>
<organism evidence="11 12">
    <name type="scientific">Marinomonas alcarazii</name>
    <dbReference type="NCBI Taxonomy" id="491949"/>
    <lineage>
        <taxon>Bacteria</taxon>
        <taxon>Pseudomonadati</taxon>
        <taxon>Pseudomonadota</taxon>
        <taxon>Gammaproteobacteria</taxon>
        <taxon>Oceanospirillales</taxon>
        <taxon>Oceanospirillaceae</taxon>
        <taxon>Marinomonas</taxon>
    </lineage>
</organism>
<keyword evidence="5 9" id="KW-0812">Transmembrane</keyword>
<keyword evidence="3" id="KW-1003">Cell membrane</keyword>
<feature type="transmembrane region" description="Helical" evidence="9">
    <location>
        <begin position="87"/>
        <end position="108"/>
    </location>
</feature>
<comment type="function">
    <text evidence="9">Part of the tripartite ATP-independent periplasmic (TRAP) transport system.</text>
</comment>
<comment type="subunit">
    <text evidence="9">The complex comprises the extracytoplasmic solute receptor protein and the two transmembrane proteins.</text>
</comment>
<name>A0A318V108_9GAMM</name>
<dbReference type="GO" id="GO:0005886">
    <property type="term" value="C:plasma membrane"/>
    <property type="evidence" value="ECO:0007669"/>
    <property type="project" value="UniProtKB-SubCell"/>
</dbReference>
<comment type="caution">
    <text evidence="11">The sequence shown here is derived from an EMBL/GenBank/DDBJ whole genome shotgun (WGS) entry which is preliminary data.</text>
</comment>
<dbReference type="PROSITE" id="PS51257">
    <property type="entry name" value="PROKAR_LIPOPROTEIN"/>
    <property type="match status" value="1"/>
</dbReference>
<keyword evidence="2 9" id="KW-0813">Transport</keyword>
<sequence length="169" mass="19083">MLLRCIDTVSEWTGKLCAWSLFAVGCFITYEVVMRYVFNAPTIWVDEVSRVLMVWSVYLAAAFALKHKEMVVIELVFRTPGTLGRKLSDSFALVFMFIFAVVSCFYGFELWMKSTLAGHTTDTYLALPKWFTHAPVWLGSGLLVLQGIAELIRVWTAVPNDEEVSGATH</sequence>
<proteinExistence type="inferred from homology"/>
<evidence type="ECO:0000256" key="3">
    <source>
        <dbReference type="ARBA" id="ARBA00022475"/>
    </source>
</evidence>
<dbReference type="Proteomes" id="UP000247551">
    <property type="component" value="Unassembled WGS sequence"/>
</dbReference>
<dbReference type="InterPro" id="IPR055348">
    <property type="entry name" value="DctQ"/>
</dbReference>
<evidence type="ECO:0000256" key="9">
    <source>
        <dbReference type="RuleBase" id="RU369079"/>
    </source>
</evidence>
<keyword evidence="12" id="KW-1185">Reference proteome</keyword>
<keyword evidence="4 9" id="KW-0997">Cell inner membrane</keyword>
<feature type="domain" description="Tripartite ATP-independent periplasmic transporters DctQ component" evidence="10">
    <location>
        <begin position="26"/>
        <end position="156"/>
    </location>
</feature>
<dbReference type="PANTHER" id="PTHR35011:SF4">
    <property type="entry name" value="SLL1102 PROTEIN"/>
    <property type="match status" value="1"/>
</dbReference>
<comment type="caution">
    <text evidence="9">Lacks conserved residue(s) required for the propagation of feature annotation.</text>
</comment>
<reference evidence="11 12" key="1">
    <citation type="submission" date="2018-06" db="EMBL/GenBank/DDBJ databases">
        <title>Genomic Encyclopedia of Type Strains, Phase III (KMG-III): the genomes of soil and plant-associated and newly described type strains.</title>
        <authorList>
            <person name="Whitman W."/>
        </authorList>
    </citation>
    <scope>NUCLEOTIDE SEQUENCE [LARGE SCALE GENOMIC DNA]</scope>
    <source>
        <strain evidence="11 12">CECT 7730</strain>
    </source>
</reference>
<keyword evidence="7 9" id="KW-0472">Membrane</keyword>
<comment type="subcellular location">
    <subcellularLocation>
        <location evidence="1 9">Cell inner membrane</location>
        <topology evidence="1 9">Multi-pass membrane protein</topology>
    </subcellularLocation>
</comment>
<evidence type="ECO:0000256" key="7">
    <source>
        <dbReference type="ARBA" id="ARBA00023136"/>
    </source>
</evidence>
<gene>
    <name evidence="11" type="ORF">DFP75_103270</name>
</gene>
<dbReference type="Pfam" id="PF04290">
    <property type="entry name" value="DctQ"/>
    <property type="match status" value="1"/>
</dbReference>
<evidence type="ECO:0000259" key="10">
    <source>
        <dbReference type="Pfam" id="PF04290"/>
    </source>
</evidence>
<keyword evidence="6 9" id="KW-1133">Transmembrane helix</keyword>
<evidence type="ECO:0000256" key="6">
    <source>
        <dbReference type="ARBA" id="ARBA00022989"/>
    </source>
</evidence>
<evidence type="ECO:0000256" key="2">
    <source>
        <dbReference type="ARBA" id="ARBA00022448"/>
    </source>
</evidence>